<keyword evidence="2" id="KW-1003">Cell membrane</keyword>
<name>A0ABN4V2Q3_9BACT</name>
<feature type="domain" description="HAMP" evidence="13">
    <location>
        <begin position="306"/>
        <end position="359"/>
    </location>
</feature>
<evidence type="ECO:0000313" key="14">
    <source>
        <dbReference type="EMBL" id="APT74072.1"/>
    </source>
</evidence>
<dbReference type="SMART" id="SM00283">
    <property type="entry name" value="MA"/>
    <property type="match status" value="1"/>
</dbReference>
<feature type="coiled-coil region" evidence="10">
    <location>
        <begin position="449"/>
        <end position="483"/>
    </location>
</feature>
<evidence type="ECO:0000256" key="9">
    <source>
        <dbReference type="PROSITE-ProRule" id="PRU00284"/>
    </source>
</evidence>
<dbReference type="Gene3D" id="6.10.340.10">
    <property type="match status" value="1"/>
</dbReference>
<keyword evidence="3" id="KW-0145">Chemotaxis</keyword>
<feature type="transmembrane region" description="Helical" evidence="11">
    <location>
        <begin position="7"/>
        <end position="31"/>
    </location>
</feature>
<gene>
    <name evidence="14" type="ORF">BW47_06000</name>
    <name evidence="15" type="ORF">BW47_09350</name>
</gene>
<proteinExistence type="inferred from homology"/>
<dbReference type="Proteomes" id="UP000185490">
    <property type="component" value="Chromosome"/>
</dbReference>
<dbReference type="CDD" id="cd06225">
    <property type="entry name" value="HAMP"/>
    <property type="match status" value="1"/>
</dbReference>
<feature type="transmembrane region" description="Helical" evidence="11">
    <location>
        <begin position="282"/>
        <end position="304"/>
    </location>
</feature>
<dbReference type="InterPro" id="IPR003660">
    <property type="entry name" value="HAMP_dom"/>
</dbReference>
<feature type="domain" description="Methyl-accepting transducer" evidence="12">
    <location>
        <begin position="378"/>
        <end position="614"/>
    </location>
</feature>
<evidence type="ECO:0000256" key="3">
    <source>
        <dbReference type="ARBA" id="ARBA00022500"/>
    </source>
</evidence>
<keyword evidence="16" id="KW-1185">Reference proteome</keyword>
<dbReference type="PROSITE" id="PS50111">
    <property type="entry name" value="CHEMOTAXIS_TRANSDUC_2"/>
    <property type="match status" value="1"/>
</dbReference>
<evidence type="ECO:0000256" key="11">
    <source>
        <dbReference type="SAM" id="Phobius"/>
    </source>
</evidence>
<comment type="similarity">
    <text evidence="8">Belongs to the methyl-accepting chemotaxis (MCP) protein family.</text>
</comment>
<feature type="coiled-coil region" evidence="10">
    <location>
        <begin position="603"/>
        <end position="637"/>
    </location>
</feature>
<evidence type="ECO:0000313" key="15">
    <source>
        <dbReference type="EMBL" id="APT74642.1"/>
    </source>
</evidence>
<keyword evidence="10" id="KW-0175">Coiled coil</keyword>
<evidence type="ECO:0000256" key="10">
    <source>
        <dbReference type="SAM" id="Coils"/>
    </source>
</evidence>
<dbReference type="Gene3D" id="3.30.450.20">
    <property type="entry name" value="PAS domain"/>
    <property type="match status" value="1"/>
</dbReference>
<dbReference type="SMART" id="SM00304">
    <property type="entry name" value="HAMP"/>
    <property type="match status" value="1"/>
</dbReference>
<comment type="subcellular location">
    <subcellularLocation>
        <location evidence="1">Cell membrane</location>
        <topology evidence="1">Multi-pass membrane protein</topology>
    </subcellularLocation>
</comment>
<keyword evidence="7 9" id="KW-0807">Transducer</keyword>
<protein>
    <submittedName>
        <fullName evidence="14">Chemotaxis protein</fullName>
    </submittedName>
</protein>
<keyword evidence="4 11" id="KW-0812">Transmembrane</keyword>
<accession>A0ABN4V2Q3</accession>
<evidence type="ECO:0000256" key="5">
    <source>
        <dbReference type="ARBA" id="ARBA00022989"/>
    </source>
</evidence>
<evidence type="ECO:0000256" key="6">
    <source>
        <dbReference type="ARBA" id="ARBA00023136"/>
    </source>
</evidence>
<evidence type="ECO:0000313" key="16">
    <source>
        <dbReference type="Proteomes" id="UP000185490"/>
    </source>
</evidence>
<dbReference type="InterPro" id="IPR004089">
    <property type="entry name" value="MCPsignal_dom"/>
</dbReference>
<dbReference type="SUPFAM" id="SSF58104">
    <property type="entry name" value="Methyl-accepting chemotaxis protein (MCP) signaling domain"/>
    <property type="match status" value="1"/>
</dbReference>
<evidence type="ECO:0000256" key="1">
    <source>
        <dbReference type="ARBA" id="ARBA00004651"/>
    </source>
</evidence>
<dbReference type="CDD" id="cd12912">
    <property type="entry name" value="PDC2_MCP_like"/>
    <property type="match status" value="1"/>
</dbReference>
<keyword evidence="5 11" id="KW-1133">Transmembrane helix</keyword>
<dbReference type="PANTHER" id="PTHR32089:SF112">
    <property type="entry name" value="LYSOZYME-LIKE PROTEIN-RELATED"/>
    <property type="match status" value="1"/>
</dbReference>
<dbReference type="CDD" id="cd11386">
    <property type="entry name" value="MCP_signal"/>
    <property type="match status" value="1"/>
</dbReference>
<evidence type="ECO:0000256" key="8">
    <source>
        <dbReference type="ARBA" id="ARBA00029447"/>
    </source>
</evidence>
<evidence type="ECO:0000259" key="12">
    <source>
        <dbReference type="PROSITE" id="PS50111"/>
    </source>
</evidence>
<dbReference type="RefSeq" id="WP_012057334.1">
    <property type="nucleotide sequence ID" value="NZ_CP007389.1"/>
</dbReference>
<reference evidence="14 16" key="1">
    <citation type="submission" date="2014-02" db="EMBL/GenBank/DDBJ databases">
        <title>Diversity of Thermotogales isolates from hydrothermal vents.</title>
        <authorList>
            <person name="Haverkamp T.H.A."/>
            <person name="Lossouarn J."/>
            <person name="Geslin C."/>
            <person name="Nesbo C.L."/>
        </authorList>
    </citation>
    <scope>NUCLEOTIDE SEQUENCE [LARGE SCALE GENOMIC DNA]</scope>
    <source>
        <strain evidence="14 16">431</strain>
    </source>
</reference>
<dbReference type="Pfam" id="PF02743">
    <property type="entry name" value="dCache_1"/>
    <property type="match status" value="1"/>
</dbReference>
<evidence type="ECO:0000259" key="13">
    <source>
        <dbReference type="PROSITE" id="PS50885"/>
    </source>
</evidence>
<organism evidence="14 16">
    <name type="scientific">Thermosipho melanesiensis</name>
    <dbReference type="NCBI Taxonomy" id="46541"/>
    <lineage>
        <taxon>Bacteria</taxon>
        <taxon>Thermotogati</taxon>
        <taxon>Thermotogota</taxon>
        <taxon>Thermotogae</taxon>
        <taxon>Thermotogales</taxon>
        <taxon>Fervidobacteriaceae</taxon>
        <taxon>Thermosipho</taxon>
    </lineage>
</organism>
<dbReference type="Gene3D" id="1.10.287.950">
    <property type="entry name" value="Methyl-accepting chemotaxis protein"/>
    <property type="match status" value="1"/>
</dbReference>
<evidence type="ECO:0000256" key="4">
    <source>
        <dbReference type="ARBA" id="ARBA00022692"/>
    </source>
</evidence>
<dbReference type="PANTHER" id="PTHR32089">
    <property type="entry name" value="METHYL-ACCEPTING CHEMOTAXIS PROTEIN MCPB"/>
    <property type="match status" value="1"/>
</dbReference>
<dbReference type="Pfam" id="PF00015">
    <property type="entry name" value="MCPsignal"/>
    <property type="match status" value="1"/>
</dbReference>
<feature type="coiled-coil region" evidence="10">
    <location>
        <begin position="372"/>
        <end position="399"/>
    </location>
</feature>
<evidence type="ECO:0000256" key="2">
    <source>
        <dbReference type="ARBA" id="ARBA00022475"/>
    </source>
</evidence>
<dbReference type="InterPro" id="IPR033479">
    <property type="entry name" value="dCache_1"/>
</dbReference>
<dbReference type="PROSITE" id="PS50885">
    <property type="entry name" value="HAMP"/>
    <property type="match status" value="1"/>
</dbReference>
<dbReference type="Pfam" id="PF00672">
    <property type="entry name" value="HAMP"/>
    <property type="match status" value="1"/>
</dbReference>
<keyword evidence="6 11" id="KW-0472">Membrane</keyword>
<sequence length="664" mass="73168">MKLQIKLILILVIVAVIATVASISVSLYLSFGHFSQMASTINELVLTSISKDIQAILSNIIESIYKYATGGSLAPYLMNATSELGKKQLAWGIRNARNALKKDGFLWTYLVLENGQIFDETGELSIEFPDKLDVLVHQIFDKEKEYDIYIPYIYEGTSTIAVVVPVKDFSENVTAVLIGLYPQAVLQDSVENAKIGENGIISILYDTIVIAHPDKTKVNKLDVAKEKELETLNSALSKDKGTVIFKYNGMKKFASFVKIDDLPLKVMATINYDEVIKEAKKIVNLGILTGVIVAIVAGIIAYFVSKSISRPIIEISEIAKRVAEKDLTVEIEEKEGKDEISQLTNAFKILVDNFKQTVGEVMKLNSQVYSVSQLLDDMVEEAEKAAKDAEETVNKATYEIQEVVSATEEANSGMEEIASGAQNIANYSENLARKAEEMREKATDSTGRVKELKGVIMEVDEKMKETEKSVREMEESSTKIEEIVETISSIAEQTNLLALNAAIEAARAGEAGRGFAVVADEIRKLAEESKSQTQKIAEVLNAIKNQAVNVAKYTEEVGEKIEESVGSSEKVSEAIRELLERIEDIYGMTNDLAATSEEQSGASEEVSAAIDRVTKTLMEVEEEVKQMAGQVEKQAKQAAEVKTYSDDLNDAVSSLNEYLAKFKL</sequence>
<evidence type="ECO:0000256" key="7">
    <source>
        <dbReference type="ARBA" id="ARBA00023224"/>
    </source>
</evidence>
<dbReference type="EMBL" id="CP007389">
    <property type="protein sequence ID" value="APT74642.1"/>
    <property type="molecule type" value="Genomic_DNA"/>
</dbReference>
<dbReference type="EMBL" id="CP007389">
    <property type="protein sequence ID" value="APT74072.1"/>
    <property type="molecule type" value="Genomic_DNA"/>
</dbReference>